<name>A0AAP0FIN7_9MAGN</name>
<feature type="transmembrane region" description="Helical" evidence="1">
    <location>
        <begin position="7"/>
        <end position="25"/>
    </location>
</feature>
<keyword evidence="3" id="KW-1185">Reference proteome</keyword>
<protein>
    <submittedName>
        <fullName evidence="2">Uncharacterized protein</fullName>
    </submittedName>
</protein>
<organism evidence="2 3">
    <name type="scientific">Stephania yunnanensis</name>
    <dbReference type="NCBI Taxonomy" id="152371"/>
    <lineage>
        <taxon>Eukaryota</taxon>
        <taxon>Viridiplantae</taxon>
        <taxon>Streptophyta</taxon>
        <taxon>Embryophyta</taxon>
        <taxon>Tracheophyta</taxon>
        <taxon>Spermatophyta</taxon>
        <taxon>Magnoliopsida</taxon>
        <taxon>Ranunculales</taxon>
        <taxon>Menispermaceae</taxon>
        <taxon>Menispermoideae</taxon>
        <taxon>Cissampelideae</taxon>
        <taxon>Stephania</taxon>
    </lineage>
</organism>
<keyword evidence="1" id="KW-1133">Transmembrane helix</keyword>
<keyword evidence="1" id="KW-0472">Membrane</keyword>
<comment type="caution">
    <text evidence="2">The sequence shown here is derived from an EMBL/GenBank/DDBJ whole genome shotgun (WGS) entry which is preliminary data.</text>
</comment>
<evidence type="ECO:0000256" key="1">
    <source>
        <dbReference type="SAM" id="Phobius"/>
    </source>
</evidence>
<sequence length="49" mass="5708">MEINSMNAFIYIIALICSNTTQLQLGFLNEFIFLLVKTSDLNLFYLFLL</sequence>
<evidence type="ECO:0000313" key="3">
    <source>
        <dbReference type="Proteomes" id="UP001420932"/>
    </source>
</evidence>
<dbReference type="Proteomes" id="UP001420932">
    <property type="component" value="Unassembled WGS sequence"/>
</dbReference>
<dbReference type="AlphaFoldDB" id="A0AAP0FIN7"/>
<accession>A0AAP0FIN7</accession>
<reference evidence="2 3" key="1">
    <citation type="submission" date="2024-01" db="EMBL/GenBank/DDBJ databases">
        <title>Genome assemblies of Stephania.</title>
        <authorList>
            <person name="Yang L."/>
        </authorList>
    </citation>
    <scope>NUCLEOTIDE SEQUENCE [LARGE SCALE GENOMIC DNA]</scope>
    <source>
        <strain evidence="2">YNDBR</strain>
        <tissue evidence="2">Leaf</tissue>
    </source>
</reference>
<keyword evidence="1" id="KW-0812">Transmembrane</keyword>
<dbReference type="EMBL" id="JBBNAF010000010">
    <property type="protein sequence ID" value="KAK9107943.1"/>
    <property type="molecule type" value="Genomic_DNA"/>
</dbReference>
<evidence type="ECO:0000313" key="2">
    <source>
        <dbReference type="EMBL" id="KAK9107943.1"/>
    </source>
</evidence>
<proteinExistence type="predicted"/>
<gene>
    <name evidence="2" type="ORF">Syun_023954</name>
</gene>